<organism evidence="1">
    <name type="scientific">Hexamita inflata</name>
    <dbReference type="NCBI Taxonomy" id="28002"/>
    <lineage>
        <taxon>Eukaryota</taxon>
        <taxon>Metamonada</taxon>
        <taxon>Diplomonadida</taxon>
        <taxon>Hexamitidae</taxon>
        <taxon>Hexamitinae</taxon>
        <taxon>Hexamita</taxon>
    </lineage>
</organism>
<evidence type="ECO:0000313" key="2">
    <source>
        <dbReference type="EMBL" id="CAL6010329.1"/>
    </source>
</evidence>
<comment type="caution">
    <text evidence="1">The sequence shown here is derived from an EMBL/GenBank/DDBJ whole genome shotgun (WGS) entry which is preliminary data.</text>
</comment>
<dbReference type="AlphaFoldDB" id="A0AA86QRA6"/>
<reference evidence="1" key="1">
    <citation type="submission" date="2023-06" db="EMBL/GenBank/DDBJ databases">
        <authorList>
            <person name="Kurt Z."/>
        </authorList>
    </citation>
    <scope>NUCLEOTIDE SEQUENCE</scope>
</reference>
<dbReference type="Proteomes" id="UP001642409">
    <property type="component" value="Unassembled WGS sequence"/>
</dbReference>
<sequence>MPFVISTNTSQLEIQWSGNLNAKPIDIQQFKDSYNRISIKGTNQQVFDYYSVLSRTQFLDITGCTINLSEIEGNLQNLNVNNCICKEDFTQACTTVLLYISDSQIQINQLLNLKVQSLSVSVSSDEHQFDYNNCCKLNCSLCGLTLINLNVDLQQLIGTWDTLKLENCILIGYIDKEKFKTQSVEVSVNEQNYSNNFIALDSLQVHSLYIKIPKNNTYQTISLNQLSNINKEKYIYAIVEQAICDLGLVTDAFSYINFTNCILICDTDTINTKLKNTSIEVQMNNQFQQFDYKTLQQNKIYDNTVFQRCKPYFLIFRKSLVDLDKLKGNWQDLGLLQCQFTNNTVTSPGSIKAQKIQVSKISCNLLEYFNVDTLEISDTHIVKAFPNANKLKINSSTVNVTEPNQTAKHLIMSNVKLIRFSVLTLPSLISIDLNYISNTDPIYSQKEAIIHFIRQKKKNRNILKQRLNRVAYEQTRIQNAHTRINYLTLTFNLYLCEHIQHSFTKFDYE</sequence>
<accession>A0AA86QRA6</accession>
<proteinExistence type="predicted"/>
<protein>
    <submittedName>
        <fullName evidence="2">Hypothetical_protein</fullName>
    </submittedName>
</protein>
<evidence type="ECO:0000313" key="3">
    <source>
        <dbReference type="Proteomes" id="UP001642409"/>
    </source>
</evidence>
<name>A0AA86QRA6_9EUKA</name>
<dbReference type="EMBL" id="CAXDID020000061">
    <property type="protein sequence ID" value="CAL6010329.1"/>
    <property type="molecule type" value="Genomic_DNA"/>
</dbReference>
<keyword evidence="3" id="KW-1185">Reference proteome</keyword>
<evidence type="ECO:0000313" key="1">
    <source>
        <dbReference type="EMBL" id="CAI9958503.1"/>
    </source>
</evidence>
<reference evidence="2 3" key="2">
    <citation type="submission" date="2024-07" db="EMBL/GenBank/DDBJ databases">
        <authorList>
            <person name="Akdeniz Z."/>
        </authorList>
    </citation>
    <scope>NUCLEOTIDE SEQUENCE [LARGE SCALE GENOMIC DNA]</scope>
</reference>
<gene>
    <name evidence="2" type="ORF">HINF_LOCUS22032</name>
    <name evidence="1" type="ORF">HINF_LOCUS46148</name>
</gene>
<dbReference type="EMBL" id="CATOUU010000906">
    <property type="protein sequence ID" value="CAI9958503.1"/>
    <property type="molecule type" value="Genomic_DNA"/>
</dbReference>